<evidence type="ECO:0000256" key="5">
    <source>
        <dbReference type="ARBA" id="ARBA00022989"/>
    </source>
</evidence>
<feature type="transmembrane region" description="Helical" evidence="7">
    <location>
        <begin position="271"/>
        <end position="288"/>
    </location>
</feature>
<dbReference type="InterPro" id="IPR003439">
    <property type="entry name" value="ABC_transporter-like_ATP-bd"/>
</dbReference>
<dbReference type="Pfam" id="PF00664">
    <property type="entry name" value="ABC_membrane"/>
    <property type="match status" value="1"/>
</dbReference>
<keyword evidence="5 7" id="KW-1133">Transmembrane helix</keyword>
<evidence type="ECO:0000256" key="1">
    <source>
        <dbReference type="ARBA" id="ARBA00004651"/>
    </source>
</evidence>
<dbReference type="GO" id="GO:0016887">
    <property type="term" value="F:ATP hydrolysis activity"/>
    <property type="evidence" value="ECO:0007669"/>
    <property type="project" value="InterPro"/>
</dbReference>
<dbReference type="InterPro" id="IPR003593">
    <property type="entry name" value="AAA+_ATPase"/>
</dbReference>
<evidence type="ECO:0000256" key="4">
    <source>
        <dbReference type="ARBA" id="ARBA00022840"/>
    </source>
</evidence>
<evidence type="ECO:0000256" key="2">
    <source>
        <dbReference type="ARBA" id="ARBA00022692"/>
    </source>
</evidence>
<reference evidence="9 10" key="1">
    <citation type="submission" date="2020-11" db="EMBL/GenBank/DDBJ databases">
        <title>Complete genome sequence for Salinimonas sp. strain G2-b.</title>
        <authorList>
            <person name="Park S.-J."/>
        </authorList>
    </citation>
    <scope>NUCLEOTIDE SEQUENCE [LARGE SCALE GENOMIC DNA]</scope>
    <source>
        <strain evidence="9 10">G2-b</strain>
    </source>
</reference>
<accession>A0A7S9DWJ7</accession>
<dbReference type="GO" id="GO:0015421">
    <property type="term" value="F:ABC-type oligopeptide transporter activity"/>
    <property type="evidence" value="ECO:0007669"/>
    <property type="project" value="TreeGrafter"/>
</dbReference>
<evidence type="ECO:0000256" key="3">
    <source>
        <dbReference type="ARBA" id="ARBA00022741"/>
    </source>
</evidence>
<organism evidence="9 10">
    <name type="scientific">Salinimonas marina</name>
    <dbReference type="NCBI Taxonomy" id="2785918"/>
    <lineage>
        <taxon>Bacteria</taxon>
        <taxon>Pseudomonadati</taxon>
        <taxon>Pseudomonadota</taxon>
        <taxon>Gammaproteobacteria</taxon>
        <taxon>Alteromonadales</taxon>
        <taxon>Alteromonadaceae</taxon>
        <taxon>Alteromonas/Salinimonas group</taxon>
        <taxon>Salinimonas</taxon>
    </lineage>
</organism>
<dbReference type="Gene3D" id="3.40.50.300">
    <property type="entry name" value="P-loop containing nucleotide triphosphate hydrolases"/>
    <property type="match status" value="1"/>
</dbReference>
<keyword evidence="4 9" id="KW-0067">ATP-binding</keyword>
<keyword evidence="6 7" id="KW-0472">Membrane</keyword>
<dbReference type="Gene3D" id="1.20.1560.10">
    <property type="entry name" value="ABC transporter type 1, transmembrane domain"/>
    <property type="match status" value="1"/>
</dbReference>
<feature type="transmembrane region" description="Helical" evidence="7">
    <location>
        <begin position="57"/>
        <end position="77"/>
    </location>
</feature>
<feature type="transmembrane region" description="Helical" evidence="7">
    <location>
        <begin position="243"/>
        <end position="265"/>
    </location>
</feature>
<evidence type="ECO:0000313" key="9">
    <source>
        <dbReference type="EMBL" id="QPG05147.1"/>
    </source>
</evidence>
<keyword evidence="10" id="KW-1185">Reference proteome</keyword>
<dbReference type="InterPro" id="IPR011527">
    <property type="entry name" value="ABC1_TM_dom"/>
</dbReference>
<dbReference type="AlphaFoldDB" id="A0A7S9DWJ7"/>
<evidence type="ECO:0000259" key="8">
    <source>
        <dbReference type="PROSITE" id="PS50929"/>
    </source>
</evidence>
<feature type="domain" description="ABC transmembrane type-1" evidence="8">
    <location>
        <begin position="20"/>
        <end position="303"/>
    </location>
</feature>
<dbReference type="InterPro" id="IPR036640">
    <property type="entry name" value="ABC1_TM_sf"/>
</dbReference>
<keyword evidence="3" id="KW-0547">Nucleotide-binding</keyword>
<comment type="subcellular location">
    <subcellularLocation>
        <location evidence="1">Cell membrane</location>
        <topology evidence="1">Multi-pass membrane protein</topology>
    </subcellularLocation>
</comment>
<name>A0A7S9DWJ7_9ALTE</name>
<evidence type="ECO:0000313" key="10">
    <source>
        <dbReference type="Proteomes" id="UP000595095"/>
    </source>
</evidence>
<dbReference type="EMBL" id="CP064795">
    <property type="protein sequence ID" value="QPG05147.1"/>
    <property type="molecule type" value="Genomic_DNA"/>
</dbReference>
<dbReference type="PANTHER" id="PTHR43394:SF1">
    <property type="entry name" value="ATP-BINDING CASSETTE SUB-FAMILY B MEMBER 10, MITOCHONDRIAL"/>
    <property type="match status" value="1"/>
</dbReference>
<dbReference type="SUPFAM" id="SSF90123">
    <property type="entry name" value="ABC transporter transmembrane region"/>
    <property type="match status" value="1"/>
</dbReference>
<dbReference type="SMART" id="SM00382">
    <property type="entry name" value="AAA"/>
    <property type="match status" value="1"/>
</dbReference>
<dbReference type="PROSITE" id="PS50929">
    <property type="entry name" value="ABC_TM1F"/>
    <property type="match status" value="1"/>
</dbReference>
<gene>
    <name evidence="9" type="ORF">IT774_13585</name>
</gene>
<dbReference type="GO" id="GO:0005886">
    <property type="term" value="C:plasma membrane"/>
    <property type="evidence" value="ECO:0007669"/>
    <property type="project" value="UniProtKB-SubCell"/>
</dbReference>
<dbReference type="Proteomes" id="UP000595095">
    <property type="component" value="Chromosome"/>
</dbReference>
<dbReference type="InterPro" id="IPR027417">
    <property type="entry name" value="P-loop_NTPase"/>
</dbReference>
<dbReference type="SUPFAM" id="SSF52540">
    <property type="entry name" value="P-loop containing nucleoside triphosphate hydrolases"/>
    <property type="match status" value="1"/>
</dbReference>
<dbReference type="PANTHER" id="PTHR43394">
    <property type="entry name" value="ATP-DEPENDENT PERMEASE MDL1, MITOCHONDRIAL"/>
    <property type="match status" value="1"/>
</dbReference>
<feature type="transmembrane region" description="Helical" evidence="7">
    <location>
        <begin position="130"/>
        <end position="153"/>
    </location>
</feature>
<dbReference type="GO" id="GO:0005524">
    <property type="term" value="F:ATP binding"/>
    <property type="evidence" value="ECO:0007669"/>
    <property type="project" value="UniProtKB-KW"/>
</dbReference>
<sequence>MKTNLRYGLKLFRQYKASFLLVLGLLIIETAVSLVLPKLIASDIAAMQTLASTTQLGLASVGLWALLIVFQGTLRYVSGVKLNTLGATLTADLNNRLYTHIQSLPMRFFHHTNKGDILALLTHDLGVVSFYITSVVTTLIPNLLIFVGCAVLMFAIEPWISLIIVSVIPFLFVISKLLGRKIHPLANAIANTQAQSLAVANENISTISLVKSFTREQVESKRYARTQADLKQLRIRQFGFQSLLSPLVQTLTAIAVIAILGISIFKLESEALALADMVALLLYGLIFIRPISAFAGLYGQTQHLRGAASRLSLVWEAETENYHSLQPGHTAVSLPTNEVRFENVSFSYQPDHPVLTNVNFTLKPGGAMLIVGDNGAGKSTMLNLLLQYYQPDEGRIMIGGQDSRVLGVHKVRQRIGYVPQDVVLQSGTVHNNIALGCEGATDVQVIDAANKAGLTTIIASLPLGLNTQVGEGGIRLSGGNANV</sequence>
<keyword evidence="2 7" id="KW-0812">Transmembrane</keyword>
<evidence type="ECO:0000256" key="7">
    <source>
        <dbReference type="SAM" id="Phobius"/>
    </source>
</evidence>
<dbReference type="Pfam" id="PF00005">
    <property type="entry name" value="ABC_tran"/>
    <property type="match status" value="1"/>
</dbReference>
<dbReference type="InterPro" id="IPR039421">
    <property type="entry name" value="Type_1_exporter"/>
</dbReference>
<evidence type="ECO:0000256" key="6">
    <source>
        <dbReference type="ARBA" id="ARBA00023136"/>
    </source>
</evidence>
<protein>
    <submittedName>
        <fullName evidence="9">ABC transporter ATP-binding protein</fullName>
    </submittedName>
</protein>
<feature type="transmembrane region" description="Helical" evidence="7">
    <location>
        <begin position="159"/>
        <end position="178"/>
    </location>
</feature>
<dbReference type="KEGG" id="smaa:IT774_13585"/>
<proteinExistence type="predicted"/>